<sequence>MFWVPLSGRWDRVQAAAKQPDIGKRIDDAMTEIKAFTESMLAIVPDTADRKIFLNEADKVYRLAIQGFFDQIAKPFEINLKDLTRDKYVVTTKRKKQIEEDHSWSIKSKNKILLFQVGFLFGAIQGKCVATPWLWRCGNRIKLNREKLEKELKDEFSTPHAGNWDPAALIAKSVEYRSTDNIEQLNKNLMSPISFALKKIVRHLERQEKPHKLRNN</sequence>
<name>A0ABU6FMT7_9PROT</name>
<accession>A0ABU6FMT7</accession>
<gene>
    <name evidence="1" type="ORF">OW717_01005</name>
</gene>
<proteinExistence type="predicted"/>
<dbReference type="Proteomes" id="UP001308776">
    <property type="component" value="Unassembled WGS sequence"/>
</dbReference>
<keyword evidence="2" id="KW-1185">Reference proteome</keyword>
<reference evidence="1 2" key="1">
    <citation type="submission" date="2022-11" db="EMBL/GenBank/DDBJ databases">
        <title>Comparative genomics analysis of Acidithiobacillus ferriphilus.</title>
        <authorList>
            <person name="Ma L."/>
        </authorList>
    </citation>
    <scope>NUCLEOTIDE SEQUENCE [LARGE SCALE GENOMIC DNA]</scope>
    <source>
        <strain evidence="1 2">DY15</strain>
    </source>
</reference>
<evidence type="ECO:0000313" key="2">
    <source>
        <dbReference type="Proteomes" id="UP001308776"/>
    </source>
</evidence>
<evidence type="ECO:0000313" key="1">
    <source>
        <dbReference type="EMBL" id="MEB8512619.1"/>
    </source>
</evidence>
<dbReference type="RefSeq" id="WP_081258209.1">
    <property type="nucleotide sequence ID" value="NZ_JAAZTX010000087.1"/>
</dbReference>
<organism evidence="1 2">
    <name type="scientific">Acidithiobacillus ferriphilus</name>
    <dbReference type="NCBI Taxonomy" id="1689834"/>
    <lineage>
        <taxon>Bacteria</taxon>
        <taxon>Pseudomonadati</taxon>
        <taxon>Pseudomonadota</taxon>
        <taxon>Acidithiobacillia</taxon>
        <taxon>Acidithiobacillales</taxon>
        <taxon>Acidithiobacillaceae</taxon>
        <taxon>Acidithiobacillus</taxon>
    </lineage>
</organism>
<protein>
    <submittedName>
        <fullName evidence="1">Uncharacterized protein</fullName>
    </submittedName>
</protein>
<comment type="caution">
    <text evidence="1">The sequence shown here is derived from an EMBL/GenBank/DDBJ whole genome shotgun (WGS) entry which is preliminary data.</text>
</comment>
<dbReference type="EMBL" id="JAQGFR010000022">
    <property type="protein sequence ID" value="MEB8512619.1"/>
    <property type="molecule type" value="Genomic_DNA"/>
</dbReference>